<evidence type="ECO:0000256" key="2">
    <source>
        <dbReference type="ARBA" id="ARBA00023277"/>
    </source>
</evidence>
<feature type="active site" description="Proton acceptor; for enolization step" evidence="3">
    <location>
        <position position="67"/>
    </location>
</feature>
<organism evidence="5 6">
    <name type="scientific">Gracilibacillus salinarum</name>
    <dbReference type="NCBI Taxonomy" id="2932255"/>
    <lineage>
        <taxon>Bacteria</taxon>
        <taxon>Bacillati</taxon>
        <taxon>Bacillota</taxon>
        <taxon>Bacilli</taxon>
        <taxon>Bacillales</taxon>
        <taxon>Bacillaceae</taxon>
        <taxon>Gracilibacillus</taxon>
    </lineage>
</organism>
<dbReference type="EC" id="3.5.99.6" evidence="3"/>
<feature type="active site" description="For ring-opening step" evidence="3">
    <location>
        <position position="136"/>
    </location>
</feature>
<name>A0ABY4GQS7_9BACI</name>
<evidence type="ECO:0000313" key="5">
    <source>
        <dbReference type="EMBL" id="UOQ86710.1"/>
    </source>
</evidence>
<reference evidence="5 6" key="1">
    <citation type="submission" date="2022-04" db="EMBL/GenBank/DDBJ databases">
        <title>Gracilibacillus sp. isolated from saltern.</title>
        <authorList>
            <person name="Won M."/>
            <person name="Lee C.-M."/>
            <person name="Woen H.-Y."/>
            <person name="Kwon S.-W."/>
        </authorList>
    </citation>
    <scope>NUCLEOTIDE SEQUENCE [LARGE SCALE GENOMIC DNA]</scope>
    <source>
        <strain evidence="5 6">SSPM10-3</strain>
    </source>
</reference>
<dbReference type="HAMAP" id="MF_01241">
    <property type="entry name" value="GlcN6P_deamin"/>
    <property type="match status" value="1"/>
</dbReference>
<dbReference type="CDD" id="cd01399">
    <property type="entry name" value="GlcN6P_deaminase"/>
    <property type="match status" value="1"/>
</dbReference>
<dbReference type="Proteomes" id="UP000831537">
    <property type="component" value="Chromosome"/>
</dbReference>
<dbReference type="InterPro" id="IPR004547">
    <property type="entry name" value="Glucosamine6P_isomerase"/>
</dbReference>
<keyword evidence="6" id="KW-1185">Reference proteome</keyword>
<keyword evidence="1 3" id="KW-0378">Hydrolase</keyword>
<evidence type="ECO:0000256" key="3">
    <source>
        <dbReference type="HAMAP-Rule" id="MF_01241"/>
    </source>
</evidence>
<dbReference type="Gene3D" id="3.40.50.1360">
    <property type="match status" value="1"/>
</dbReference>
<gene>
    <name evidence="3 5" type="primary">nagB</name>
    <name evidence="5" type="ORF">MUN87_07430</name>
</gene>
<feature type="active site" description="For ring-opening step" evidence="3">
    <location>
        <position position="143"/>
    </location>
</feature>
<proteinExistence type="inferred from homology"/>
<dbReference type="PANTHER" id="PTHR11280:SF5">
    <property type="entry name" value="GLUCOSAMINE-6-PHOSPHATE ISOMERASE"/>
    <property type="match status" value="1"/>
</dbReference>
<comment type="catalytic activity">
    <reaction evidence="3">
        <text>alpha-D-glucosamine 6-phosphate + H2O = beta-D-fructose 6-phosphate + NH4(+)</text>
        <dbReference type="Rhea" id="RHEA:12172"/>
        <dbReference type="ChEBI" id="CHEBI:15377"/>
        <dbReference type="ChEBI" id="CHEBI:28938"/>
        <dbReference type="ChEBI" id="CHEBI:57634"/>
        <dbReference type="ChEBI" id="CHEBI:75989"/>
        <dbReference type="EC" id="3.5.99.6"/>
    </reaction>
</comment>
<dbReference type="SUPFAM" id="SSF100950">
    <property type="entry name" value="NagB/RpiA/CoA transferase-like"/>
    <property type="match status" value="1"/>
</dbReference>
<feature type="active site" description="Proton acceptor; for ring-opening step" evidence="3">
    <location>
        <position position="138"/>
    </location>
</feature>
<dbReference type="Pfam" id="PF01182">
    <property type="entry name" value="Glucosamine_iso"/>
    <property type="match status" value="1"/>
</dbReference>
<dbReference type="NCBIfam" id="TIGR00502">
    <property type="entry name" value="nagB"/>
    <property type="match status" value="1"/>
</dbReference>
<dbReference type="RefSeq" id="WP_244747073.1">
    <property type="nucleotide sequence ID" value="NZ_CP095071.1"/>
</dbReference>
<sequence>MNVIQTKNYQDMSEKATQFILDKIKSKSTFKLGLATGGTPVTTYQNLIQDHQKNHTSYQHVTTFNLDEYIGLSNENPNSYHFYMNKHLFRHIDIPANQTFIPNGLATDLEKECVDYDKLIDEHDGIDLQILGLGHNGHIGFNEPGTPFDKQTHIVTLAESTVEANARFFDSIDDVPTQAITMGIGSIMKSKEILLLVSGKEKHEALHKLLHGDVDQQFPASILQRHKNVTIIADEDAIMEKDMMQSNSAYR</sequence>
<dbReference type="GO" id="GO:0004342">
    <property type="term" value="F:glucosamine-6-phosphate deaminase activity"/>
    <property type="evidence" value="ECO:0007669"/>
    <property type="project" value="UniProtKB-EC"/>
</dbReference>
<dbReference type="PANTHER" id="PTHR11280">
    <property type="entry name" value="GLUCOSAMINE-6-PHOSPHATE ISOMERASE"/>
    <property type="match status" value="1"/>
</dbReference>
<comment type="similarity">
    <text evidence="3">Belongs to the glucosamine/galactosamine-6-phosphate isomerase family. NagB subfamily.</text>
</comment>
<comment type="caution">
    <text evidence="3">Lacks conserved residue(s) required for the propagation of feature annotation.</text>
</comment>
<comment type="pathway">
    <text evidence="3">Amino-sugar metabolism; N-acetylneuraminate degradation; D-fructose 6-phosphate from N-acetylneuraminate: step 5/5.</text>
</comment>
<dbReference type="InterPro" id="IPR006148">
    <property type="entry name" value="Glc/Gal-6P_isomerase"/>
</dbReference>
<keyword evidence="2 3" id="KW-0119">Carbohydrate metabolism</keyword>
<dbReference type="EMBL" id="CP095071">
    <property type="protein sequence ID" value="UOQ86710.1"/>
    <property type="molecule type" value="Genomic_DNA"/>
</dbReference>
<dbReference type="InterPro" id="IPR037171">
    <property type="entry name" value="NagB/RpiA_transferase-like"/>
</dbReference>
<feature type="domain" description="Glucosamine/galactosamine-6-phosphate isomerase" evidence="4">
    <location>
        <begin position="10"/>
        <end position="229"/>
    </location>
</feature>
<comment type="function">
    <text evidence="3">Catalyzes the reversible isomerization-deamination of glucosamine 6-phosphate (GlcN6P) to form fructose 6-phosphate (Fru6P) and ammonium ion.</text>
</comment>
<evidence type="ECO:0000259" key="4">
    <source>
        <dbReference type="Pfam" id="PF01182"/>
    </source>
</evidence>
<accession>A0ABY4GQS7</accession>
<protein>
    <recommendedName>
        <fullName evidence="3">Glucosamine-6-phosphate deaminase</fullName>
        <ecNumber evidence="3">3.5.99.6</ecNumber>
    </recommendedName>
    <alternativeName>
        <fullName evidence="3">GlcN6P deaminase</fullName>
        <shortName evidence="3">GNPDA</shortName>
    </alternativeName>
    <alternativeName>
        <fullName evidence="3">Glucosamine-6-phosphate isomerase</fullName>
    </alternativeName>
</protein>
<evidence type="ECO:0000313" key="6">
    <source>
        <dbReference type="Proteomes" id="UP000831537"/>
    </source>
</evidence>
<evidence type="ECO:0000256" key="1">
    <source>
        <dbReference type="ARBA" id="ARBA00022801"/>
    </source>
</evidence>